<evidence type="ECO:0000256" key="1">
    <source>
        <dbReference type="SAM" id="MobiDB-lite"/>
    </source>
</evidence>
<evidence type="ECO:0000313" key="4">
    <source>
        <dbReference type="Proteomes" id="UP000034601"/>
    </source>
</evidence>
<dbReference type="EMBL" id="LCAB01000009">
    <property type="protein sequence ID" value="KKR82732.1"/>
    <property type="molecule type" value="Genomic_DNA"/>
</dbReference>
<dbReference type="CDD" id="cd12797">
    <property type="entry name" value="M23_peptidase"/>
    <property type="match status" value="1"/>
</dbReference>
<accession>A0A0G0X534</accession>
<feature type="region of interest" description="Disordered" evidence="1">
    <location>
        <begin position="206"/>
        <end position="243"/>
    </location>
</feature>
<evidence type="ECO:0000259" key="2">
    <source>
        <dbReference type="Pfam" id="PF01551"/>
    </source>
</evidence>
<protein>
    <submittedName>
        <fullName evidence="3">Peptidase M23B</fullName>
    </submittedName>
</protein>
<dbReference type="InterPro" id="IPR050570">
    <property type="entry name" value="Cell_wall_metabolism_enzyme"/>
</dbReference>
<feature type="domain" description="M23ase beta-sheet core" evidence="2">
    <location>
        <begin position="101"/>
        <end position="195"/>
    </location>
</feature>
<dbReference type="Proteomes" id="UP000034601">
    <property type="component" value="Unassembled WGS sequence"/>
</dbReference>
<evidence type="ECO:0000313" key="3">
    <source>
        <dbReference type="EMBL" id="KKR82732.1"/>
    </source>
</evidence>
<organism evidence="3 4">
    <name type="scientific">Candidatus Daviesbacteria bacterium GW2011_GWA2_40_9</name>
    <dbReference type="NCBI Taxonomy" id="1618424"/>
    <lineage>
        <taxon>Bacteria</taxon>
        <taxon>Candidatus Daviesiibacteriota</taxon>
    </lineage>
</organism>
<comment type="caution">
    <text evidence="3">The sequence shown here is derived from an EMBL/GenBank/DDBJ whole genome shotgun (WGS) entry which is preliminary data.</text>
</comment>
<dbReference type="GO" id="GO:0004222">
    <property type="term" value="F:metalloendopeptidase activity"/>
    <property type="evidence" value="ECO:0007669"/>
    <property type="project" value="TreeGrafter"/>
</dbReference>
<dbReference type="Gene3D" id="2.70.70.10">
    <property type="entry name" value="Glucose Permease (Domain IIA)"/>
    <property type="match status" value="1"/>
</dbReference>
<dbReference type="PANTHER" id="PTHR21666:SF287">
    <property type="entry name" value="CYTOPLASMIC MEMBRANE PROTEIN"/>
    <property type="match status" value="1"/>
</dbReference>
<dbReference type="AlphaFoldDB" id="A0A0G0X534"/>
<dbReference type="Pfam" id="PF01551">
    <property type="entry name" value="Peptidase_M23"/>
    <property type="match status" value="1"/>
</dbReference>
<gene>
    <name evidence="3" type="ORF">UU29_C0009G0003</name>
</gene>
<name>A0A0G0X534_9BACT</name>
<sequence>MWSSGHHNPWSKKTRAGNALKKPVKINIQISAFSKFTKLTLGMVVLLYMAGYQPVLAIPPIKKAVVLAEFSQQQDISSDSLSQPFQLPHPGYLTQRFSSWHPGVDIATGYGMPIHPVNNGKVVEVVYSYWGLGHYVVVEHEQEYKTTYGHMGRIFVKNNDLVLTSSTLGEVGMTGNTSGPHTHLEISQNGRSTDPLTLLPAVPNWPKTAGDAPQGKSQPFPISKTEIQRSKSGKVALSPTSSPKLPLVGMTQLGFNTKEASAVNPLPRLLLSQ</sequence>
<dbReference type="SUPFAM" id="SSF51261">
    <property type="entry name" value="Duplicated hybrid motif"/>
    <property type="match status" value="1"/>
</dbReference>
<reference evidence="3 4" key="1">
    <citation type="journal article" date="2015" name="Nature">
        <title>rRNA introns, odd ribosomes, and small enigmatic genomes across a large radiation of phyla.</title>
        <authorList>
            <person name="Brown C.T."/>
            <person name="Hug L.A."/>
            <person name="Thomas B.C."/>
            <person name="Sharon I."/>
            <person name="Castelle C.J."/>
            <person name="Singh A."/>
            <person name="Wilkins M.J."/>
            <person name="Williams K.H."/>
            <person name="Banfield J.F."/>
        </authorList>
    </citation>
    <scope>NUCLEOTIDE SEQUENCE [LARGE SCALE GENOMIC DNA]</scope>
</reference>
<proteinExistence type="predicted"/>
<dbReference type="InterPro" id="IPR011055">
    <property type="entry name" value="Dup_hybrid_motif"/>
</dbReference>
<dbReference type="InterPro" id="IPR016047">
    <property type="entry name" value="M23ase_b-sheet_dom"/>
</dbReference>
<dbReference type="PANTHER" id="PTHR21666">
    <property type="entry name" value="PEPTIDASE-RELATED"/>
    <property type="match status" value="1"/>
</dbReference>